<keyword evidence="3" id="KW-1185">Reference proteome</keyword>
<reference evidence="2 3" key="1">
    <citation type="submission" date="2018-06" db="EMBL/GenBank/DDBJ databases">
        <title>Complete Genomes of Monosporascus.</title>
        <authorList>
            <person name="Robinson A.J."/>
            <person name="Natvig D.O."/>
        </authorList>
    </citation>
    <scope>NUCLEOTIDE SEQUENCE [LARGE SCALE GENOMIC DNA]</scope>
    <source>
        <strain evidence="2 3">CBS 609.92</strain>
    </source>
</reference>
<dbReference type="Proteomes" id="UP000294003">
    <property type="component" value="Unassembled WGS sequence"/>
</dbReference>
<dbReference type="EMBL" id="QJNS01000002">
    <property type="protein sequence ID" value="RYO95339.1"/>
    <property type="molecule type" value="Genomic_DNA"/>
</dbReference>
<feature type="signal peptide" evidence="1">
    <location>
        <begin position="1"/>
        <end position="21"/>
    </location>
</feature>
<accession>A0ABY0HNR9</accession>
<keyword evidence="1" id="KW-0732">Signal</keyword>
<evidence type="ECO:0000313" key="3">
    <source>
        <dbReference type="Proteomes" id="UP000294003"/>
    </source>
</evidence>
<organism evidence="2 3">
    <name type="scientific">Monosporascus cannonballus</name>
    <dbReference type="NCBI Taxonomy" id="155416"/>
    <lineage>
        <taxon>Eukaryota</taxon>
        <taxon>Fungi</taxon>
        <taxon>Dikarya</taxon>
        <taxon>Ascomycota</taxon>
        <taxon>Pezizomycotina</taxon>
        <taxon>Sordariomycetes</taxon>
        <taxon>Xylariomycetidae</taxon>
        <taxon>Xylariales</taxon>
        <taxon>Xylariales incertae sedis</taxon>
        <taxon>Monosporascus</taxon>
    </lineage>
</organism>
<dbReference type="Gene3D" id="2.40.10.10">
    <property type="entry name" value="Trypsin-like serine proteases"/>
    <property type="match status" value="1"/>
</dbReference>
<comment type="caution">
    <text evidence="2">The sequence shown here is derived from an EMBL/GenBank/DDBJ whole genome shotgun (WGS) entry which is preliminary data.</text>
</comment>
<evidence type="ECO:0000256" key="1">
    <source>
        <dbReference type="SAM" id="SignalP"/>
    </source>
</evidence>
<feature type="chain" id="PRO_5047467942" evidence="1">
    <location>
        <begin position="22"/>
        <end position="158"/>
    </location>
</feature>
<evidence type="ECO:0000313" key="2">
    <source>
        <dbReference type="EMBL" id="RYO95339.1"/>
    </source>
</evidence>
<name>A0ABY0HNR9_9PEZI</name>
<dbReference type="InterPro" id="IPR043504">
    <property type="entry name" value="Peptidase_S1_PA_chymotrypsin"/>
</dbReference>
<sequence>MAAIRNLAVFALATGGYPAAGAPTTDTTAEPVAHPAGPRHHLGYPRYVSSGNETLPQRGQPAFRGDRLAACYDDAGPWPRRSEMTGLECVMGGGCSGGPAMQNFDEEAGVGDVVAVNNVNDYWNQEERRDGVFGASATDPASEALYLAAQAIKPSLLA</sequence>
<proteinExistence type="predicted"/>
<gene>
    <name evidence="2" type="ORF">DL762_000081</name>
</gene>
<protein>
    <submittedName>
        <fullName evidence="2">Uncharacterized protein</fullName>
    </submittedName>
</protein>